<feature type="transmembrane region" description="Helical" evidence="1">
    <location>
        <begin position="74"/>
        <end position="96"/>
    </location>
</feature>
<dbReference type="Pfam" id="PF17555">
    <property type="entry name" value="TssN"/>
    <property type="match status" value="1"/>
</dbReference>
<gene>
    <name evidence="2" type="ORF">FHS68_000299</name>
</gene>
<evidence type="ECO:0000313" key="2">
    <source>
        <dbReference type="EMBL" id="NIJ51143.1"/>
    </source>
</evidence>
<keyword evidence="3" id="KW-1185">Reference proteome</keyword>
<evidence type="ECO:0000313" key="3">
    <source>
        <dbReference type="Proteomes" id="UP001179181"/>
    </source>
</evidence>
<feature type="transmembrane region" description="Helical" evidence="1">
    <location>
        <begin position="42"/>
        <end position="62"/>
    </location>
</feature>
<keyword evidence="1" id="KW-0812">Transmembrane</keyword>
<reference evidence="2 3" key="1">
    <citation type="submission" date="2020-03" db="EMBL/GenBank/DDBJ databases">
        <title>Genomic Encyclopedia of Type Strains, Phase IV (KMG-IV): sequencing the most valuable type-strain genomes for metagenomic binning, comparative biology and taxonomic classification.</title>
        <authorList>
            <person name="Goeker M."/>
        </authorList>
    </citation>
    <scope>NUCLEOTIDE SEQUENCE [LARGE SCALE GENOMIC DNA]</scope>
    <source>
        <strain evidence="2 3">DSM 102865</strain>
    </source>
</reference>
<dbReference type="EMBL" id="JAASQJ010000001">
    <property type="protein sequence ID" value="NIJ51143.1"/>
    <property type="molecule type" value="Genomic_DNA"/>
</dbReference>
<evidence type="ECO:0000256" key="1">
    <source>
        <dbReference type="SAM" id="Phobius"/>
    </source>
</evidence>
<feature type="transmembrane region" description="Helical" evidence="1">
    <location>
        <begin position="102"/>
        <end position="125"/>
    </location>
</feature>
<proteinExistence type="predicted"/>
<dbReference type="RefSeq" id="WP_167266569.1">
    <property type="nucleotide sequence ID" value="NZ_JAASQJ010000001.1"/>
</dbReference>
<organism evidence="2 3">
    <name type="scientific">Dyadobacter arcticus</name>
    <dbReference type="NCBI Taxonomy" id="1078754"/>
    <lineage>
        <taxon>Bacteria</taxon>
        <taxon>Pseudomonadati</taxon>
        <taxon>Bacteroidota</taxon>
        <taxon>Cytophagia</taxon>
        <taxon>Cytophagales</taxon>
        <taxon>Spirosomataceae</taxon>
        <taxon>Dyadobacter</taxon>
    </lineage>
</organism>
<accession>A0ABX0UDR5</accession>
<comment type="caution">
    <text evidence="2">The sequence shown here is derived from an EMBL/GenBank/DDBJ whole genome shotgun (WGS) entry which is preliminary data.</text>
</comment>
<keyword evidence="1" id="KW-0472">Membrane</keyword>
<sequence length="256" mass="29626">MIRLPNLIAFTKRLLALYAVISIALLVVIGSLGFWISDYRDAYPMAMASFLILGILHVYLLSEWFNPLFETGSLKAVGFTLLISLITALLVIYLYHKLIHELTQGIGMATALIGFLFPIFVAKVYQGYLSIPHREYKKWYYPVGQPLPDMDLLDLSRVLVIQFEFTKKFNESAFTNFRAKAPNAMLFGELFFIFLNDYNDRNPSSPIEYLTPENVPYGWLFYKKAPWYRRRRYMDPDLTFQANNIVDNETIVAVRG</sequence>
<dbReference type="InterPro" id="IPR035177">
    <property type="entry name" value="TssN"/>
</dbReference>
<feature type="transmembrane region" description="Helical" evidence="1">
    <location>
        <begin position="15"/>
        <end position="36"/>
    </location>
</feature>
<name>A0ABX0UDR5_9BACT</name>
<protein>
    <submittedName>
        <fullName evidence="2">Uncharacterized protein</fullName>
    </submittedName>
</protein>
<keyword evidence="1" id="KW-1133">Transmembrane helix</keyword>
<dbReference type="Proteomes" id="UP001179181">
    <property type="component" value="Unassembled WGS sequence"/>
</dbReference>